<sequence length="150" mass="16465">MKDVTCATCFKASCGCRRNGSHFSVDVKLITSDGNVHRREPGTTSGTRTYKSRLKSKEETNLTSRVACSTFSPSTNSFSSRSVRWSSTDGRLAGGVRKTPDALTIPSALHHHEPPPQTAGPSAGRRLPALLWRQAQTGRKAVLYWDTFLR</sequence>
<evidence type="ECO:0000313" key="2">
    <source>
        <dbReference type="Proteomes" id="UP000324222"/>
    </source>
</evidence>
<proteinExistence type="predicted"/>
<dbReference type="Proteomes" id="UP000324222">
    <property type="component" value="Unassembled WGS sequence"/>
</dbReference>
<protein>
    <submittedName>
        <fullName evidence="1">Uncharacterized protein</fullName>
    </submittedName>
</protein>
<evidence type="ECO:0000313" key="1">
    <source>
        <dbReference type="EMBL" id="MPC42390.1"/>
    </source>
</evidence>
<organism evidence="1 2">
    <name type="scientific">Portunus trituberculatus</name>
    <name type="common">Swimming crab</name>
    <name type="synonym">Neptunus trituberculatus</name>
    <dbReference type="NCBI Taxonomy" id="210409"/>
    <lineage>
        <taxon>Eukaryota</taxon>
        <taxon>Metazoa</taxon>
        <taxon>Ecdysozoa</taxon>
        <taxon>Arthropoda</taxon>
        <taxon>Crustacea</taxon>
        <taxon>Multicrustacea</taxon>
        <taxon>Malacostraca</taxon>
        <taxon>Eumalacostraca</taxon>
        <taxon>Eucarida</taxon>
        <taxon>Decapoda</taxon>
        <taxon>Pleocyemata</taxon>
        <taxon>Brachyura</taxon>
        <taxon>Eubrachyura</taxon>
        <taxon>Portunoidea</taxon>
        <taxon>Portunidae</taxon>
        <taxon>Portuninae</taxon>
        <taxon>Portunus</taxon>
    </lineage>
</organism>
<gene>
    <name evidence="1" type="ORF">E2C01_036011</name>
</gene>
<dbReference type="AlphaFoldDB" id="A0A5B7F4P2"/>
<keyword evidence="2" id="KW-1185">Reference proteome</keyword>
<name>A0A5B7F4P2_PORTR</name>
<reference evidence="1 2" key="1">
    <citation type="submission" date="2019-05" db="EMBL/GenBank/DDBJ databases">
        <title>Another draft genome of Portunus trituberculatus and its Hox gene families provides insights of decapod evolution.</title>
        <authorList>
            <person name="Jeong J.-H."/>
            <person name="Song I."/>
            <person name="Kim S."/>
            <person name="Choi T."/>
            <person name="Kim D."/>
            <person name="Ryu S."/>
            <person name="Kim W."/>
        </authorList>
    </citation>
    <scope>NUCLEOTIDE SEQUENCE [LARGE SCALE GENOMIC DNA]</scope>
    <source>
        <tissue evidence="1">Muscle</tissue>
    </source>
</reference>
<dbReference type="EMBL" id="VSRR010005417">
    <property type="protein sequence ID" value="MPC42390.1"/>
    <property type="molecule type" value="Genomic_DNA"/>
</dbReference>
<accession>A0A5B7F4P2</accession>
<comment type="caution">
    <text evidence="1">The sequence shown here is derived from an EMBL/GenBank/DDBJ whole genome shotgun (WGS) entry which is preliminary data.</text>
</comment>